<sequence>MVHKIEDLVKPFHGDLNSIKENVLTQPFVINKENISFDDDEKAIHHKPVMDFHYQNCSDKYIIEDMDKPNFFNRQYFYYYRLRVEHFTPRIVENAKAMFGDSIEAVTLGDIRGDKKSLVIGCILKRMQNRMAVLKDFDKQNKEELEVRLHREDEMETLALETDFLELEDYHKQKVILKGNVDPYKFVTGLVVGIYGTQTENYFDVEKMVLPALPPYIERPLLGKDLYVVIASGFNVNNECPSILRELNYFSDIFCSEKYYNNIARIIFAGNNAITFCQKPCCQNTSVNNVMPIGLTLDADKTGSALAASSHFRRYFPHINLDMMPGETDPCSLMLPQQPLNNALFEDHDLPLDNEEFEDEVKKDNCETKIEIFEVNTESETKAGDFDASDYWRTGSSGICPGNQRVINPVTNPYCFKIMGIEFHGTSGQNVNSFRKLTKKRTPTLEIMRDIIETGHMIPTAPDFTDCFPYNRQDGKDPLALDQLPHVFFAGNQKEFASQMVDFGNNQKVRLVSIPKYEDTHSMVVINLRTLQTSQIVCKHRPV</sequence>
<accession>A0AC34FE48</accession>
<reference evidence="2" key="1">
    <citation type="submission" date="2022-11" db="UniProtKB">
        <authorList>
            <consortium name="WormBaseParasite"/>
        </authorList>
    </citation>
    <scope>IDENTIFICATION</scope>
</reference>
<dbReference type="WBParaSite" id="ES5_v2.g15075.t1">
    <property type="protein sequence ID" value="ES5_v2.g15075.t1"/>
    <property type="gene ID" value="ES5_v2.g15075"/>
</dbReference>
<name>A0AC34FE48_9BILA</name>
<proteinExistence type="predicted"/>
<evidence type="ECO:0000313" key="2">
    <source>
        <dbReference type="WBParaSite" id="ES5_v2.g15075.t1"/>
    </source>
</evidence>
<organism evidence="1 2">
    <name type="scientific">Panagrolaimus sp. ES5</name>
    <dbReference type="NCBI Taxonomy" id="591445"/>
    <lineage>
        <taxon>Eukaryota</taxon>
        <taxon>Metazoa</taxon>
        <taxon>Ecdysozoa</taxon>
        <taxon>Nematoda</taxon>
        <taxon>Chromadorea</taxon>
        <taxon>Rhabditida</taxon>
        <taxon>Tylenchina</taxon>
        <taxon>Panagrolaimomorpha</taxon>
        <taxon>Panagrolaimoidea</taxon>
        <taxon>Panagrolaimidae</taxon>
        <taxon>Panagrolaimus</taxon>
    </lineage>
</organism>
<evidence type="ECO:0000313" key="1">
    <source>
        <dbReference type="Proteomes" id="UP000887579"/>
    </source>
</evidence>
<protein>
    <submittedName>
        <fullName evidence="2">DNA polymerase delta small subunit</fullName>
    </submittedName>
</protein>
<dbReference type="Proteomes" id="UP000887579">
    <property type="component" value="Unplaced"/>
</dbReference>